<dbReference type="PROSITE" id="PS51257">
    <property type="entry name" value="PROKAR_LIPOPROTEIN"/>
    <property type="match status" value="1"/>
</dbReference>
<evidence type="ECO:0000256" key="6">
    <source>
        <dbReference type="ARBA" id="ARBA00022692"/>
    </source>
</evidence>
<evidence type="ECO:0000256" key="13">
    <source>
        <dbReference type="RuleBase" id="RU003357"/>
    </source>
</evidence>
<dbReference type="PANTHER" id="PTHR32552">
    <property type="entry name" value="FERRICHROME IRON RECEPTOR-RELATED"/>
    <property type="match status" value="1"/>
</dbReference>
<name>A0A2A7UR48_COMTR</name>
<dbReference type="Gene3D" id="3.55.50.30">
    <property type="match status" value="1"/>
</dbReference>
<evidence type="ECO:0000313" key="17">
    <source>
        <dbReference type="Proteomes" id="UP000220246"/>
    </source>
</evidence>
<dbReference type="SUPFAM" id="SSF56935">
    <property type="entry name" value="Porins"/>
    <property type="match status" value="1"/>
</dbReference>
<dbReference type="Gene3D" id="2.40.170.20">
    <property type="entry name" value="TonB-dependent receptor, beta-barrel domain"/>
    <property type="match status" value="1"/>
</dbReference>
<evidence type="ECO:0000256" key="3">
    <source>
        <dbReference type="ARBA" id="ARBA00022448"/>
    </source>
</evidence>
<dbReference type="SMART" id="SM00965">
    <property type="entry name" value="STN"/>
    <property type="match status" value="1"/>
</dbReference>
<gene>
    <name evidence="16" type="ORF">CRM82_03185</name>
</gene>
<dbReference type="EMBL" id="PDEA01000001">
    <property type="protein sequence ID" value="PEH87742.1"/>
    <property type="molecule type" value="Genomic_DNA"/>
</dbReference>
<evidence type="ECO:0000256" key="8">
    <source>
        <dbReference type="ARBA" id="ARBA00023077"/>
    </source>
</evidence>
<comment type="caution">
    <text evidence="16">The sequence shown here is derived from an EMBL/GenBank/DDBJ whole genome shotgun (WGS) entry which is preliminary data.</text>
</comment>
<dbReference type="AlphaFoldDB" id="A0A2A7UR48"/>
<dbReference type="PROSITE" id="PS52016">
    <property type="entry name" value="TONB_DEPENDENT_REC_3"/>
    <property type="match status" value="1"/>
</dbReference>
<dbReference type="STRING" id="1219032.GCA_001515545_02532"/>
<keyword evidence="4 12" id="KW-1134">Transmembrane beta strand</keyword>
<dbReference type="Proteomes" id="UP000220246">
    <property type="component" value="Unassembled WGS sequence"/>
</dbReference>
<dbReference type="Pfam" id="PF00593">
    <property type="entry name" value="TonB_dep_Rec_b-barrel"/>
    <property type="match status" value="1"/>
</dbReference>
<evidence type="ECO:0000256" key="2">
    <source>
        <dbReference type="ARBA" id="ARBA00009810"/>
    </source>
</evidence>
<dbReference type="Gene3D" id="2.170.130.10">
    <property type="entry name" value="TonB-dependent receptor, plug domain"/>
    <property type="match status" value="1"/>
</dbReference>
<dbReference type="NCBIfam" id="TIGR01783">
    <property type="entry name" value="TonB-siderophor"/>
    <property type="match status" value="1"/>
</dbReference>
<evidence type="ECO:0000256" key="1">
    <source>
        <dbReference type="ARBA" id="ARBA00004571"/>
    </source>
</evidence>
<evidence type="ECO:0000259" key="15">
    <source>
        <dbReference type="SMART" id="SM00965"/>
    </source>
</evidence>
<keyword evidence="6 12" id="KW-0812">Transmembrane</keyword>
<evidence type="ECO:0000256" key="4">
    <source>
        <dbReference type="ARBA" id="ARBA00022452"/>
    </source>
</evidence>
<dbReference type="GO" id="GO:0015891">
    <property type="term" value="P:siderophore transport"/>
    <property type="evidence" value="ECO:0007669"/>
    <property type="project" value="InterPro"/>
</dbReference>
<dbReference type="InterPro" id="IPR012910">
    <property type="entry name" value="Plug_dom"/>
</dbReference>
<dbReference type="RefSeq" id="WP_083520484.1">
    <property type="nucleotide sequence ID" value="NZ_PDEA01000001.1"/>
</dbReference>
<evidence type="ECO:0000256" key="10">
    <source>
        <dbReference type="ARBA" id="ARBA00023170"/>
    </source>
</evidence>
<keyword evidence="9 12" id="KW-0472">Membrane</keyword>
<dbReference type="CDD" id="cd01347">
    <property type="entry name" value="ligand_gated_channel"/>
    <property type="match status" value="1"/>
</dbReference>
<dbReference type="Pfam" id="PF07715">
    <property type="entry name" value="Plug"/>
    <property type="match status" value="1"/>
</dbReference>
<protein>
    <submittedName>
        <fullName evidence="16">TonB-dependent siderophore receptor</fullName>
    </submittedName>
</protein>
<dbReference type="InterPro" id="IPR000531">
    <property type="entry name" value="Beta-barrel_TonB"/>
</dbReference>
<reference evidence="17" key="1">
    <citation type="submission" date="2017-09" db="EMBL/GenBank/DDBJ databases">
        <title>FDA dAtabase for Regulatory Grade micrObial Sequences (FDA-ARGOS): Supporting development and validation of Infectious Disease Dx tests.</title>
        <authorList>
            <person name="Minogue T."/>
            <person name="Wolcott M."/>
            <person name="Wasieloski L."/>
            <person name="Aguilar W."/>
            <person name="Moore D."/>
            <person name="Tallon L."/>
            <person name="Sadzewicz L."/>
            <person name="Ott S."/>
            <person name="Zhao X."/>
            <person name="Nagaraj S."/>
            <person name="Vavikolanu K."/>
            <person name="Aluvathingal J."/>
            <person name="Nadendla S."/>
            <person name="Sichtig H."/>
        </authorList>
    </citation>
    <scope>NUCLEOTIDE SEQUENCE [LARGE SCALE GENOMIC DNA]</scope>
    <source>
        <strain evidence="17">FDAARGOS_394</strain>
    </source>
</reference>
<keyword evidence="5" id="KW-0406">Ion transport</keyword>
<dbReference type="InterPro" id="IPR011662">
    <property type="entry name" value="Secretin/TonB_short_N"/>
</dbReference>
<keyword evidence="5" id="KW-0410">Iron transport</keyword>
<accession>A0A2A7UR48</accession>
<comment type="similarity">
    <text evidence="2 12 13">Belongs to the TonB-dependent receptor family.</text>
</comment>
<sequence length="819" mass="88178">MNRRPLHPQPTATARATQLLCASLIACATALPALPALAQTSTAQAQRNYTIPAGTLASALNRLGRESGALISFAPDLVAGLQTSGAQGTQGVAQSLAALLAGTGLEAVPDASGAYALRRIPEAAQRSSGGAATLAEVKVTAAATVADGTTEGTGRYTAAGPSGAATGLALTLRETPQSVTVFTRQRMEDFKLQTLTDVMEQTPGLTVSRQNQMVTYNVRGSTANLQVDGSRQLSSGWGFNTHTLYTMDDLADIDRVEVLKGSSGLMNGDGNYGATINLIRKRPTKEFQAHVEASAGSWDSYRADADIAGPLNAEGSLRGRLVLSEKRARGFRDYEDSSGRMVYGTLEYDLSPDTLLSAGVTYRERSLHGSGATTPLQAYSGTGAFVGWMPRSYNNGARWAGYEQKGLNLFTRLEHNFGQGWKAKLQLVHEEIDVPEQLLGYMNNALPGAVNFGRYGENTTRNQSIQLDVQGPFSLFGRQHDLLLGAGASKSRINLQRGGGDNTTLGALGLDYAQGGGALPNVNLSGLTYSDDLFSRKRNYVYAAGRFSLADPVKLIVGARATNYDQKDVSDVSWYNYDLHERGVVTPYAGVVVDVARDVSLYASYASIFQAQSAKNASEQTLPPEEGKTYEIGAKGEFFDKRLNASAAYFWMKTDNTAETVGQTPAGETISRAVSGVTRRGWELELSGELARGWQLQGGFVMNSSTLDSSSTTPKYQFKLGTTYQFRDSALQGLTVGAATRWQSDISTSRGATTLRQDAYWLVDLMARYQVDRHWSVAANVNNALDKRYFAGVTNFNAQGLFYTWGAPRSLNLSARYDF</sequence>
<dbReference type="GO" id="GO:0009279">
    <property type="term" value="C:cell outer membrane"/>
    <property type="evidence" value="ECO:0007669"/>
    <property type="project" value="UniProtKB-SubCell"/>
</dbReference>
<dbReference type="InterPro" id="IPR037066">
    <property type="entry name" value="Plug_dom_sf"/>
</dbReference>
<evidence type="ECO:0000256" key="12">
    <source>
        <dbReference type="PROSITE-ProRule" id="PRU01360"/>
    </source>
</evidence>
<keyword evidence="11 12" id="KW-0998">Cell outer membrane</keyword>
<keyword evidence="3 12" id="KW-0813">Transport</keyword>
<comment type="subcellular location">
    <subcellularLocation>
        <location evidence="1 12">Cell outer membrane</location>
        <topology evidence="1 12">Multi-pass membrane protein</topology>
    </subcellularLocation>
</comment>
<organism evidence="16 17">
    <name type="scientific">Comamonas terrigena</name>
    <dbReference type="NCBI Taxonomy" id="32013"/>
    <lineage>
        <taxon>Bacteria</taxon>
        <taxon>Pseudomonadati</taxon>
        <taxon>Pseudomonadota</taxon>
        <taxon>Betaproteobacteria</taxon>
        <taxon>Burkholderiales</taxon>
        <taxon>Comamonadaceae</taxon>
        <taxon>Comamonas</taxon>
    </lineage>
</organism>
<dbReference type="PANTHER" id="PTHR32552:SF74">
    <property type="entry name" value="HYDROXAMATE SIDEROPHORE RECEPTOR FHUE"/>
    <property type="match status" value="1"/>
</dbReference>
<evidence type="ECO:0000256" key="5">
    <source>
        <dbReference type="ARBA" id="ARBA00022496"/>
    </source>
</evidence>
<keyword evidence="17" id="KW-1185">Reference proteome</keyword>
<evidence type="ECO:0000256" key="14">
    <source>
        <dbReference type="SAM" id="SignalP"/>
    </source>
</evidence>
<feature type="signal peptide" evidence="14">
    <location>
        <begin position="1"/>
        <end position="38"/>
    </location>
</feature>
<evidence type="ECO:0000256" key="7">
    <source>
        <dbReference type="ARBA" id="ARBA00023004"/>
    </source>
</evidence>
<keyword evidence="10 16" id="KW-0675">Receptor</keyword>
<proteinExistence type="inferred from homology"/>
<keyword evidence="8 13" id="KW-0798">TonB box</keyword>
<evidence type="ECO:0000256" key="11">
    <source>
        <dbReference type="ARBA" id="ARBA00023237"/>
    </source>
</evidence>
<dbReference type="InterPro" id="IPR036942">
    <property type="entry name" value="Beta-barrel_TonB_sf"/>
</dbReference>
<dbReference type="GO" id="GO:0038023">
    <property type="term" value="F:signaling receptor activity"/>
    <property type="evidence" value="ECO:0007669"/>
    <property type="project" value="InterPro"/>
</dbReference>
<dbReference type="GeneID" id="80799587"/>
<dbReference type="InterPro" id="IPR010105">
    <property type="entry name" value="TonB_sidphr_rcpt"/>
</dbReference>
<evidence type="ECO:0000256" key="9">
    <source>
        <dbReference type="ARBA" id="ARBA00023136"/>
    </source>
</evidence>
<feature type="chain" id="PRO_5013241787" evidence="14">
    <location>
        <begin position="39"/>
        <end position="819"/>
    </location>
</feature>
<dbReference type="InterPro" id="IPR039426">
    <property type="entry name" value="TonB-dep_rcpt-like"/>
</dbReference>
<evidence type="ECO:0000313" key="16">
    <source>
        <dbReference type="EMBL" id="PEH87742.1"/>
    </source>
</evidence>
<dbReference type="GO" id="GO:0015344">
    <property type="term" value="F:siderophore uptake transmembrane transporter activity"/>
    <property type="evidence" value="ECO:0007669"/>
    <property type="project" value="TreeGrafter"/>
</dbReference>
<keyword evidence="14" id="KW-0732">Signal</keyword>
<feature type="domain" description="Secretin/TonB short N-terminal" evidence="15">
    <location>
        <begin position="69"/>
        <end position="120"/>
    </location>
</feature>
<keyword evidence="7" id="KW-0408">Iron</keyword>